<dbReference type="SMART" id="SM00892">
    <property type="entry name" value="Endonuclease_NS"/>
    <property type="match status" value="1"/>
</dbReference>
<feature type="chain" id="PRO_5007555671" evidence="4">
    <location>
        <begin position="23"/>
        <end position="282"/>
    </location>
</feature>
<evidence type="ECO:0000259" key="5">
    <source>
        <dbReference type="SMART" id="SM00477"/>
    </source>
</evidence>
<keyword evidence="7" id="KW-0378">Hydrolase</keyword>
<feature type="binding site" evidence="2">
    <location>
        <position position="140"/>
    </location>
    <ligand>
        <name>Mg(2+)</name>
        <dbReference type="ChEBI" id="CHEBI:18420"/>
        <note>catalytic</note>
    </ligand>
</feature>
<proteinExistence type="predicted"/>
<gene>
    <name evidence="7" type="ORF">AD945_03760</name>
</gene>
<dbReference type="Pfam" id="PF01223">
    <property type="entry name" value="Endonuclease_NS"/>
    <property type="match status" value="1"/>
</dbReference>
<dbReference type="GO" id="GO:0046872">
    <property type="term" value="F:metal ion binding"/>
    <property type="evidence" value="ECO:0007669"/>
    <property type="project" value="UniProtKB-KW"/>
</dbReference>
<evidence type="ECO:0000313" key="7">
    <source>
        <dbReference type="EMBL" id="KXV49657.1"/>
    </source>
</evidence>
<evidence type="ECO:0000256" key="1">
    <source>
        <dbReference type="PIRSR" id="PIRSR640255-1"/>
    </source>
</evidence>
<keyword evidence="7" id="KW-0540">Nuclease</keyword>
<dbReference type="GO" id="GO:0004519">
    <property type="term" value="F:endonuclease activity"/>
    <property type="evidence" value="ECO:0007669"/>
    <property type="project" value="UniProtKB-KW"/>
</dbReference>
<feature type="domain" description="DNA/RNA non-specific endonuclease/pyrophosphatase/phosphodiesterase" evidence="6">
    <location>
        <begin position="45"/>
        <end position="236"/>
    </location>
</feature>
<dbReference type="AlphaFoldDB" id="A0A149TLJ7"/>
<keyword evidence="7" id="KW-0255">Endonuclease</keyword>
<organism evidence="7 8">
    <name type="scientific">Gluconobacter albidus</name>
    <dbReference type="NCBI Taxonomy" id="318683"/>
    <lineage>
        <taxon>Bacteria</taxon>
        <taxon>Pseudomonadati</taxon>
        <taxon>Pseudomonadota</taxon>
        <taxon>Alphaproteobacteria</taxon>
        <taxon>Acetobacterales</taxon>
        <taxon>Acetobacteraceae</taxon>
        <taxon>Gluconobacter</taxon>
    </lineage>
</organism>
<dbReference type="SMART" id="SM00477">
    <property type="entry name" value="NUC"/>
    <property type="match status" value="1"/>
</dbReference>
<comment type="caution">
    <text evidence="7">The sequence shown here is derived from an EMBL/GenBank/DDBJ whole genome shotgun (WGS) entry which is preliminary data.</text>
</comment>
<reference evidence="7 8" key="1">
    <citation type="submission" date="2015-06" db="EMBL/GenBank/DDBJ databases">
        <title>Improved classification and identification of acetic acid bacteria using matrix-assisted laser desorption/ionization time-of-flight mass spectrometry; Gluconobacter nephelii and Gluconobacter uchimurae are later heterotypic synonyms of Gluconobacter japonicus and Gluconobacter oxydans, respectively.</title>
        <authorList>
            <person name="Li L."/>
            <person name="Cleenwerck I."/>
            <person name="De Vuyst L."/>
            <person name="Vandamme P."/>
        </authorList>
    </citation>
    <scope>NUCLEOTIDE SEQUENCE [LARGE SCALE GENOMIC DNA]</scope>
    <source>
        <strain evidence="7 8">LMG 1768</strain>
    </source>
</reference>
<dbReference type="Proteomes" id="UP000075636">
    <property type="component" value="Unassembled WGS sequence"/>
</dbReference>
<name>A0A149TLJ7_9PROT</name>
<dbReference type="Gene3D" id="3.40.570.10">
    <property type="entry name" value="Extracellular Endonuclease, subunit A"/>
    <property type="match status" value="1"/>
</dbReference>
<evidence type="ECO:0000259" key="6">
    <source>
        <dbReference type="SMART" id="SM00892"/>
    </source>
</evidence>
<evidence type="ECO:0000256" key="2">
    <source>
        <dbReference type="PIRSR" id="PIRSR640255-2"/>
    </source>
</evidence>
<evidence type="ECO:0000313" key="8">
    <source>
        <dbReference type="Proteomes" id="UP000075636"/>
    </source>
</evidence>
<evidence type="ECO:0000256" key="3">
    <source>
        <dbReference type="SAM" id="MobiDB-lite"/>
    </source>
</evidence>
<dbReference type="GO" id="GO:0003676">
    <property type="term" value="F:nucleic acid binding"/>
    <property type="evidence" value="ECO:0007669"/>
    <property type="project" value="InterPro"/>
</dbReference>
<dbReference type="GO" id="GO:0016787">
    <property type="term" value="F:hydrolase activity"/>
    <property type="evidence" value="ECO:0007669"/>
    <property type="project" value="InterPro"/>
</dbReference>
<dbReference type="InterPro" id="IPR040255">
    <property type="entry name" value="Non-specific_endonuclease"/>
</dbReference>
<feature type="active site" description="Proton acceptor" evidence="1">
    <location>
        <position position="110"/>
    </location>
</feature>
<feature type="region of interest" description="Disordered" evidence="3">
    <location>
        <begin position="232"/>
        <end position="263"/>
    </location>
</feature>
<dbReference type="PATRIC" id="fig|318683.6.peg.3340"/>
<feature type="signal peptide" evidence="4">
    <location>
        <begin position="1"/>
        <end position="22"/>
    </location>
</feature>
<dbReference type="PANTHER" id="PTHR13966:SF5">
    <property type="entry name" value="ENDONUCLEASE G, MITOCHONDRIAL"/>
    <property type="match status" value="1"/>
</dbReference>
<dbReference type="InterPro" id="IPR001604">
    <property type="entry name" value="Endo_G_ENPP1-like_dom"/>
</dbReference>
<protein>
    <submittedName>
        <fullName evidence="7">Endonuclease</fullName>
    </submittedName>
</protein>
<dbReference type="RefSeq" id="WP_231877996.1">
    <property type="nucleotide sequence ID" value="NZ_LHZR01000092.1"/>
</dbReference>
<dbReference type="PANTHER" id="PTHR13966">
    <property type="entry name" value="ENDONUCLEASE RELATED"/>
    <property type="match status" value="1"/>
</dbReference>
<dbReference type="InterPro" id="IPR044929">
    <property type="entry name" value="DNA/RNA_non-sp_Endonuclease_sf"/>
</dbReference>
<feature type="domain" description="ENPP1-3/EXOG-like endonuclease/phosphodiesterase" evidence="5">
    <location>
        <begin position="46"/>
        <end position="236"/>
    </location>
</feature>
<accession>A0A149TLJ7</accession>
<keyword evidence="4" id="KW-0732">Signal</keyword>
<dbReference type="EMBL" id="LHZR01000092">
    <property type="protein sequence ID" value="KXV49657.1"/>
    <property type="molecule type" value="Genomic_DNA"/>
</dbReference>
<dbReference type="InterPro" id="IPR020821">
    <property type="entry name" value="ENPP1-3/EXOG-like_nuc-like"/>
</dbReference>
<dbReference type="InterPro" id="IPR044925">
    <property type="entry name" value="His-Me_finger_sf"/>
</dbReference>
<dbReference type="SUPFAM" id="SSF54060">
    <property type="entry name" value="His-Me finger endonucleases"/>
    <property type="match status" value="1"/>
</dbReference>
<evidence type="ECO:0000256" key="4">
    <source>
        <dbReference type="SAM" id="SignalP"/>
    </source>
</evidence>
<sequence length="282" mass="30860">MNIKILLLAVASLALTTEPALAGCHSDPSPVLVNQRLSQTTTFLCNQHYSVLYSAITHGPLWAAERLTAQDVERGMSLTRSGAFMSDPRLLSSDAPALADYRHSGYDRGHMVPSHDEPDRASQSETYYLSNIVAQTAALNRGIWTGIEMATRDLAQAQGVVEVVTGPGFDQEIETIGSDQVFVPAYTWKAIYLPSLKKGGAYVCANVQQRPACYTETIAALTKQTGINPFPDMPASAQDETYDLPRPEHSPYTPNGDLDDEEKTVKSVVRGWVKGWAETLER</sequence>
<keyword evidence="2" id="KW-0479">Metal-binding</keyword>